<dbReference type="Gene3D" id="3.20.20.80">
    <property type="entry name" value="Glycosidases"/>
    <property type="match status" value="1"/>
</dbReference>
<dbReference type="HOGENOM" id="CLU_041401_2_0_0"/>
<dbReference type="SUPFAM" id="SSF51445">
    <property type="entry name" value="(Trans)glycosidases"/>
    <property type="match status" value="1"/>
</dbReference>
<dbReference type="InterPro" id="IPR017853">
    <property type="entry name" value="GH"/>
</dbReference>
<evidence type="ECO:0000313" key="4">
    <source>
        <dbReference type="EMBL" id="ACM06198.1"/>
    </source>
</evidence>
<keyword evidence="5" id="KW-1185">Reference proteome</keyword>
<dbReference type="Pfam" id="PF02449">
    <property type="entry name" value="Glyco_hydro_42"/>
    <property type="match status" value="1"/>
</dbReference>
<keyword evidence="1" id="KW-0378">Hydrolase</keyword>
<dbReference type="CAZy" id="GH39">
    <property type="family name" value="Glycoside Hydrolase Family 39"/>
</dbReference>
<dbReference type="Proteomes" id="UP000000447">
    <property type="component" value="Chromosome"/>
</dbReference>
<gene>
    <name evidence="4" type="ordered locus">trd_0607</name>
</gene>
<dbReference type="PANTHER" id="PTHR12631:SF10">
    <property type="entry name" value="BETA-XYLOSIDASE-LIKE PROTEIN-RELATED"/>
    <property type="match status" value="1"/>
</dbReference>
<evidence type="ECO:0000259" key="3">
    <source>
        <dbReference type="Pfam" id="PF02449"/>
    </source>
</evidence>
<evidence type="ECO:0000313" key="5">
    <source>
        <dbReference type="Proteomes" id="UP000000447"/>
    </source>
</evidence>
<dbReference type="GO" id="GO:0005975">
    <property type="term" value="P:carbohydrate metabolic process"/>
    <property type="evidence" value="ECO:0007669"/>
    <property type="project" value="InterPro"/>
</dbReference>
<evidence type="ECO:0000256" key="2">
    <source>
        <dbReference type="ARBA" id="ARBA00023295"/>
    </source>
</evidence>
<keyword evidence="2" id="KW-0326">Glycosidase</keyword>
<proteinExistence type="predicted"/>
<feature type="domain" description="Glycoside hydrolase family 42 N-terminal" evidence="3">
    <location>
        <begin position="83"/>
        <end position="142"/>
    </location>
</feature>
<organism evidence="4 5">
    <name type="scientific">Thermomicrobium roseum (strain ATCC 27502 / DSM 5159 / P-2)</name>
    <dbReference type="NCBI Taxonomy" id="309801"/>
    <lineage>
        <taxon>Bacteria</taxon>
        <taxon>Pseudomonadati</taxon>
        <taxon>Thermomicrobiota</taxon>
        <taxon>Thermomicrobia</taxon>
        <taxon>Thermomicrobiales</taxon>
        <taxon>Thermomicrobiaceae</taxon>
        <taxon>Thermomicrobium</taxon>
    </lineage>
</organism>
<accession>B9KYQ6</accession>
<dbReference type="InterPro" id="IPR013529">
    <property type="entry name" value="Glyco_hydro_42_N"/>
</dbReference>
<dbReference type="AlphaFoldDB" id="B9KYQ6"/>
<reference evidence="4 5" key="1">
    <citation type="journal article" date="2009" name="PLoS ONE">
        <title>Complete genome sequence of the aerobic CO-oxidizing thermophile Thermomicrobium roseum.</title>
        <authorList>
            <person name="Wu D."/>
            <person name="Raymond J."/>
            <person name="Wu M."/>
            <person name="Chatterji S."/>
            <person name="Ren Q."/>
            <person name="Graham J.E."/>
            <person name="Bryant D.A."/>
            <person name="Robb F."/>
            <person name="Colman A."/>
            <person name="Tallon L.J."/>
            <person name="Badger J.H."/>
            <person name="Madupu R."/>
            <person name="Ward N.L."/>
            <person name="Eisen J.A."/>
        </authorList>
    </citation>
    <scope>NUCLEOTIDE SEQUENCE [LARGE SCALE GENOMIC DNA]</scope>
    <source>
        <strain evidence="5">ATCC 27502 / DSM 5159 / P-2</strain>
    </source>
</reference>
<dbReference type="eggNOG" id="COG3693">
    <property type="taxonomic scope" value="Bacteria"/>
</dbReference>
<evidence type="ECO:0000256" key="1">
    <source>
        <dbReference type="ARBA" id="ARBA00022801"/>
    </source>
</evidence>
<sequence length="400" mass="44432">MFVAIVTMLALVGCRGPAVYPTVTPTRSTLLGSVPTPSHESGAVGTPVLEASQATPRGRAASGFAYGFNVAWRGDEDGAAFNQRTAEMVRQAGFQWVRFQVRWESLEPRPGEWDFRPIDRVLPVYEAAGLSVLASVVGAPEWARAANGGIVADPATFREAMRRLASRYRGRIHAWEIWNEQNLAHELHGPVRVEPYCAVLRAGYEGVKAGDPEALVVFGGLTPTGVNDPTIAVDDVAYLEAFYALDGGSCTRYFDVLGAHANATLNPPDTLWPERPGPGPGWRDHPSFYFRRVEQLRAVMERHGDRRPVWITEFGWTTNNPAPGYEYGQYVSEEQQAEYLVRAFEIARTRWPWVTGMFVWNLNFSTIVGPEDEKGPWSVLNPDWSPRPAYRALSAMPKQP</sequence>
<dbReference type="GO" id="GO:0009341">
    <property type="term" value="C:beta-galactosidase complex"/>
    <property type="evidence" value="ECO:0007669"/>
    <property type="project" value="InterPro"/>
</dbReference>
<dbReference type="GO" id="GO:0004565">
    <property type="term" value="F:beta-galactosidase activity"/>
    <property type="evidence" value="ECO:0007669"/>
    <property type="project" value="InterPro"/>
</dbReference>
<dbReference type="KEGG" id="tro:trd_0607"/>
<dbReference type="EMBL" id="CP001275">
    <property type="protein sequence ID" value="ACM06198.1"/>
    <property type="molecule type" value="Genomic_DNA"/>
</dbReference>
<protein>
    <recommendedName>
        <fullName evidence="3">Glycoside hydrolase family 42 N-terminal domain-containing protein</fullName>
    </recommendedName>
</protein>
<dbReference type="PANTHER" id="PTHR12631">
    <property type="entry name" value="ALPHA-L-IDURONIDASE"/>
    <property type="match status" value="1"/>
</dbReference>
<dbReference type="STRING" id="309801.trd_0607"/>
<dbReference type="InterPro" id="IPR051923">
    <property type="entry name" value="Glycosyl_Hydrolase_39"/>
</dbReference>
<name>B9KYQ6_THERP</name>